<keyword evidence="4" id="KW-1185">Reference proteome</keyword>
<dbReference type="GeneTree" id="ENSGT00940000154356"/>
<evidence type="ECO:0000313" key="3">
    <source>
        <dbReference type="Ensembl" id="ENSCCRP00000083813.2"/>
    </source>
</evidence>
<dbReference type="PANTHER" id="PTHR45749:SF35">
    <property type="entry name" value="AC-LIKE TRANSPOSASE-RELATED"/>
    <property type="match status" value="1"/>
</dbReference>
<dbReference type="Ensembl" id="ENSCCRT00000090992.2">
    <property type="protein sequence ID" value="ENSCCRP00000083813.2"/>
    <property type="gene ID" value="ENSCCRG00000045636.2"/>
</dbReference>
<reference evidence="3" key="1">
    <citation type="submission" date="2025-08" db="UniProtKB">
        <authorList>
            <consortium name="Ensembl"/>
        </authorList>
    </citation>
    <scope>IDENTIFICATION</scope>
</reference>
<reference evidence="3" key="2">
    <citation type="submission" date="2025-09" db="UniProtKB">
        <authorList>
            <consortium name="Ensembl"/>
        </authorList>
    </citation>
    <scope>IDENTIFICATION</scope>
</reference>
<name>A0A8C1F0Z0_CYPCA</name>
<dbReference type="AlphaFoldDB" id="A0A8C1F0Z0"/>
<feature type="region of interest" description="Disordered" evidence="1">
    <location>
        <begin position="1"/>
        <end position="71"/>
    </location>
</feature>
<feature type="compositionally biased region" description="Basic and acidic residues" evidence="1">
    <location>
        <begin position="47"/>
        <end position="63"/>
    </location>
</feature>
<dbReference type="Proteomes" id="UP001108240">
    <property type="component" value="Unplaced"/>
</dbReference>
<dbReference type="Pfam" id="PF14291">
    <property type="entry name" value="DUF4371"/>
    <property type="match status" value="1"/>
</dbReference>
<proteinExistence type="predicted"/>
<accession>A0A8C1F0Z0</accession>
<sequence>MRSAMASSKDETSDDISADRDGKPLTTEEELEKNVEKGGEDEVVENVEQRGEEERAETRHYSEDSSDWPPPHQIGDSFRQCMVENGPQKCPDGPYPRSDKSRRCFSKAYCFRSMSNGEKVQRDWLLYSKSTNKVYCFACKLFGGARVVDTRFVVGYNNWQCLSKTLQHHETSGDHINAYLLWKELASRLRLGKTIDRTLQRAIDAEKAHWRSVLTRVIDCILFLAERNLPLRGKNAKLGDPKNGNFLGVLEVIARYDVTLAEHLRKVASKETTGYLSWCTQNEFLDSISECVLGQICAQVKASKYFAVELDCTPDISKQEQASVIIRYVHTDDNKNATINESFVGFTVVKDTTGKGLTETLTGVLDNLGLELANYRGQSYDNSSNMRGIHKGVQALVQQKCPEALFIPCCSHSLNLLLCDAVSSNRMCLTFFGTLQRLYTIFSASVKRWDILKEFVDITLKPLSDTRWEAQIDSVKAVSFQLGGILDALEKLEEVEKDSKTVSEAKSLSSEIVSMEILRM</sequence>
<dbReference type="InterPro" id="IPR006580">
    <property type="entry name" value="Znf_TTF"/>
</dbReference>
<dbReference type="InterPro" id="IPR025398">
    <property type="entry name" value="DUF4371"/>
</dbReference>
<dbReference type="InterPro" id="IPR012337">
    <property type="entry name" value="RNaseH-like_sf"/>
</dbReference>
<protein>
    <recommendedName>
        <fullName evidence="2">TTF-type domain-containing protein</fullName>
    </recommendedName>
</protein>
<organism evidence="3 4">
    <name type="scientific">Cyprinus carpio carpio</name>
    <dbReference type="NCBI Taxonomy" id="630221"/>
    <lineage>
        <taxon>Eukaryota</taxon>
        <taxon>Metazoa</taxon>
        <taxon>Chordata</taxon>
        <taxon>Craniata</taxon>
        <taxon>Vertebrata</taxon>
        <taxon>Euteleostomi</taxon>
        <taxon>Actinopterygii</taxon>
        <taxon>Neopterygii</taxon>
        <taxon>Teleostei</taxon>
        <taxon>Ostariophysi</taxon>
        <taxon>Cypriniformes</taxon>
        <taxon>Cyprinidae</taxon>
        <taxon>Cyprininae</taxon>
        <taxon>Cyprinus</taxon>
    </lineage>
</organism>
<evidence type="ECO:0000313" key="4">
    <source>
        <dbReference type="Proteomes" id="UP001108240"/>
    </source>
</evidence>
<feature type="domain" description="TTF-type" evidence="2">
    <location>
        <begin position="109"/>
        <end position="201"/>
    </location>
</feature>
<dbReference type="PANTHER" id="PTHR45749">
    <property type="match status" value="1"/>
</dbReference>
<dbReference type="OMA" id="RTMANDE"/>
<dbReference type="SMART" id="SM00597">
    <property type="entry name" value="ZnF_TTF"/>
    <property type="match status" value="1"/>
</dbReference>
<evidence type="ECO:0000259" key="2">
    <source>
        <dbReference type="SMART" id="SM00597"/>
    </source>
</evidence>
<dbReference type="SUPFAM" id="SSF53098">
    <property type="entry name" value="Ribonuclease H-like"/>
    <property type="match status" value="1"/>
</dbReference>
<evidence type="ECO:0000256" key="1">
    <source>
        <dbReference type="SAM" id="MobiDB-lite"/>
    </source>
</evidence>